<keyword evidence="2" id="KW-1185">Reference proteome</keyword>
<dbReference type="EMBL" id="CP036274">
    <property type="protein sequence ID" value="QDU28339.1"/>
    <property type="molecule type" value="Genomic_DNA"/>
</dbReference>
<evidence type="ECO:0000313" key="1">
    <source>
        <dbReference type="EMBL" id="QDU28339.1"/>
    </source>
</evidence>
<proteinExistence type="predicted"/>
<gene>
    <name evidence="1" type="ORF">ETAA8_34390</name>
</gene>
<evidence type="ECO:0000313" key="2">
    <source>
        <dbReference type="Proteomes" id="UP000315017"/>
    </source>
</evidence>
<protein>
    <submittedName>
        <fullName evidence="1">Uncharacterized protein</fullName>
    </submittedName>
</protein>
<sequence>MPTLTELQRGNPFRPLREDATFQSEELITDSRATLSPSQLVDRKLQARVLPDFNRQKSDIVRPRAK</sequence>
<dbReference type="AlphaFoldDB" id="A0A517YDR8"/>
<dbReference type="KEGG" id="aagg:ETAA8_34390"/>
<reference evidence="1 2" key="1">
    <citation type="submission" date="2019-02" db="EMBL/GenBank/DDBJ databases">
        <title>Deep-cultivation of Planctomycetes and their phenomic and genomic characterization uncovers novel biology.</title>
        <authorList>
            <person name="Wiegand S."/>
            <person name="Jogler M."/>
            <person name="Boedeker C."/>
            <person name="Pinto D."/>
            <person name="Vollmers J."/>
            <person name="Rivas-Marin E."/>
            <person name="Kohn T."/>
            <person name="Peeters S.H."/>
            <person name="Heuer A."/>
            <person name="Rast P."/>
            <person name="Oberbeckmann S."/>
            <person name="Bunk B."/>
            <person name="Jeske O."/>
            <person name="Meyerdierks A."/>
            <person name="Storesund J.E."/>
            <person name="Kallscheuer N."/>
            <person name="Luecker S."/>
            <person name="Lage O.M."/>
            <person name="Pohl T."/>
            <person name="Merkel B.J."/>
            <person name="Hornburger P."/>
            <person name="Mueller R.-W."/>
            <person name="Bruemmer F."/>
            <person name="Labrenz M."/>
            <person name="Spormann A.M."/>
            <person name="Op den Camp H."/>
            <person name="Overmann J."/>
            <person name="Amann R."/>
            <person name="Jetten M.S.M."/>
            <person name="Mascher T."/>
            <person name="Medema M.H."/>
            <person name="Devos D.P."/>
            <person name="Kaster A.-K."/>
            <person name="Ovreas L."/>
            <person name="Rohde M."/>
            <person name="Galperin M.Y."/>
            <person name="Jogler C."/>
        </authorList>
    </citation>
    <scope>NUCLEOTIDE SEQUENCE [LARGE SCALE GENOMIC DNA]</scope>
    <source>
        <strain evidence="1 2">ETA_A8</strain>
    </source>
</reference>
<name>A0A517YDR8_9BACT</name>
<dbReference type="Proteomes" id="UP000315017">
    <property type="component" value="Chromosome"/>
</dbReference>
<organism evidence="1 2">
    <name type="scientific">Anatilimnocola aggregata</name>
    <dbReference type="NCBI Taxonomy" id="2528021"/>
    <lineage>
        <taxon>Bacteria</taxon>
        <taxon>Pseudomonadati</taxon>
        <taxon>Planctomycetota</taxon>
        <taxon>Planctomycetia</taxon>
        <taxon>Pirellulales</taxon>
        <taxon>Pirellulaceae</taxon>
        <taxon>Anatilimnocola</taxon>
    </lineage>
</organism>
<accession>A0A517YDR8</accession>
<dbReference type="RefSeq" id="WP_145090449.1">
    <property type="nucleotide sequence ID" value="NZ_CP036274.1"/>
</dbReference>